<reference evidence="3" key="1">
    <citation type="submission" date="2020-11" db="EMBL/GenBank/DDBJ databases">
        <title>Nocardioides cynanchi sp. nov., isolated from soil of rhizosphere of Cynanchum wilfordii.</title>
        <authorList>
            <person name="Lee J.-S."/>
            <person name="Suh M.K."/>
            <person name="Kim J.-S."/>
        </authorList>
    </citation>
    <scope>NUCLEOTIDE SEQUENCE</scope>
    <source>
        <strain evidence="3">KCTC 19276</strain>
    </source>
</reference>
<name>A0A930VLJ8_9ACTN</name>
<evidence type="ECO:0000256" key="1">
    <source>
        <dbReference type="SAM" id="MobiDB-lite"/>
    </source>
</evidence>
<dbReference type="Gene3D" id="3.40.50.300">
    <property type="entry name" value="P-loop containing nucleotide triphosphate hydrolases"/>
    <property type="match status" value="2"/>
</dbReference>
<feature type="compositionally biased region" description="Pro residues" evidence="1">
    <location>
        <begin position="866"/>
        <end position="875"/>
    </location>
</feature>
<accession>A0A930VLJ8</accession>
<evidence type="ECO:0000313" key="3">
    <source>
        <dbReference type="EMBL" id="MBF4766851.1"/>
    </source>
</evidence>
<feature type="domain" description="TrwC relaxase" evidence="2">
    <location>
        <begin position="12"/>
        <end position="307"/>
    </location>
</feature>
<keyword evidence="4" id="KW-1185">Reference proteome</keyword>
<dbReference type="InterPro" id="IPR027417">
    <property type="entry name" value="P-loop_NTPase"/>
</dbReference>
<feature type="region of interest" description="Disordered" evidence="1">
    <location>
        <begin position="850"/>
        <end position="875"/>
    </location>
</feature>
<dbReference type="NCBIfam" id="NF041492">
    <property type="entry name" value="MobF"/>
    <property type="match status" value="1"/>
</dbReference>
<dbReference type="EMBL" id="JADKPO010000003">
    <property type="protein sequence ID" value="MBF4766851.1"/>
    <property type="molecule type" value="Genomic_DNA"/>
</dbReference>
<dbReference type="Pfam" id="PF13604">
    <property type="entry name" value="AAA_30"/>
    <property type="match status" value="1"/>
</dbReference>
<dbReference type="Gene3D" id="2.30.30.940">
    <property type="match status" value="1"/>
</dbReference>
<evidence type="ECO:0000259" key="2">
    <source>
        <dbReference type="Pfam" id="PF08751"/>
    </source>
</evidence>
<protein>
    <submittedName>
        <fullName evidence="3">Relaxase domain-containing protein</fullName>
    </submittedName>
</protein>
<sequence length="875" mass="94011">MHGGLKIYRGAASAARSYVEADRSRADDYYLTEGTGLAEYFAASRDPDGLARVRHLGSLSGDDYERWVAGHDLATGDPKGRLRTDAQGVRFVEVVVNGPKTWSIAAAVHPEVAVAYDAAQQRAAGEIIGWLAQHAATRIGSRGCQVQVPVTEIEAAMVRHYTSRAGDPHRHLHLQINARVLAAGRWRGIHTVGVRDSLEAINGIGHAAVMCDPGFRAALAAHGYTLDADGEVTQLEPYVGAFSARAGQIRTNVDRYEAQWRADHPREEPGPALRQAWDRRAWAEARPDKVVPVDASRILASWTEELGDLGFRAPNRPAGLEVARVGGLDRDAIAETVISRLGSRRSAWNAADIRGEVEQQIAAAGVVTSAQVRGELAEDLTARLTRTSPRLVDRDDVPEHVRTLTSPRVVAVEKDLTSRLTRRGQYPVIRVEVPPSYALDETQHEVVAALVGSSALLVVEGAAGAGKTRTLAEAHTYLWAQGRQLVVVTPTLKAAQVATSELGTAAHSAASLIHTYGFSWDQDGRWTRQSHAQPTIPLGPGDVLLVDEAGMLDQDVALALLTIADETGASLALVGDRHQLPAVGRGGVLDIAAACAHPQGRLALDTVHRFADPEYANLTLQMRTGDHPEEVFDALLARGEIRIHATEVERLHALSAAPGLLIADSREQVALLNAAAREHRILQRHANSEGLEVSTTAGERISVGDLVVTRLNDHNLDVANRETWTVTNVRPTGALEVHGDRGHRTLPAGYVAQHVQLAYATTVHGAQGQTVDTAHLLVGDSTGAASAYVGMTRGRHSNHAHLVADSVEAARAQWTAMFARDRADLGPTNAQSRAWEDIQRFGLQQAYTQGVETGGAPQEITYHPTAPSPPGGPSR</sequence>
<proteinExistence type="predicted"/>
<dbReference type="Proteomes" id="UP000660668">
    <property type="component" value="Unassembled WGS sequence"/>
</dbReference>
<dbReference type="RefSeq" id="WP_194694997.1">
    <property type="nucleotide sequence ID" value="NZ_JADKPO010000003.1"/>
</dbReference>
<comment type="caution">
    <text evidence="3">The sequence shown here is derived from an EMBL/GenBank/DDBJ whole genome shotgun (WGS) entry which is preliminary data.</text>
</comment>
<gene>
    <name evidence="3" type="ORF">ISU10_03600</name>
</gene>
<dbReference type="CDD" id="cd18809">
    <property type="entry name" value="SF1_C_RecD"/>
    <property type="match status" value="1"/>
</dbReference>
<dbReference type="InterPro" id="IPR014862">
    <property type="entry name" value="TrwC"/>
</dbReference>
<dbReference type="SUPFAM" id="SSF55464">
    <property type="entry name" value="Origin of replication-binding domain, RBD-like"/>
    <property type="match status" value="1"/>
</dbReference>
<dbReference type="Pfam" id="PF08751">
    <property type="entry name" value="TrwC"/>
    <property type="match status" value="1"/>
</dbReference>
<dbReference type="SUPFAM" id="SSF52540">
    <property type="entry name" value="P-loop containing nucleoside triphosphate hydrolases"/>
    <property type="match status" value="1"/>
</dbReference>
<organism evidence="3 4">
    <name type="scientific">Nocardioides agariphilus</name>
    <dbReference type="NCBI Taxonomy" id="433664"/>
    <lineage>
        <taxon>Bacteria</taxon>
        <taxon>Bacillati</taxon>
        <taxon>Actinomycetota</taxon>
        <taxon>Actinomycetes</taxon>
        <taxon>Propionibacteriales</taxon>
        <taxon>Nocardioidaceae</taxon>
        <taxon>Nocardioides</taxon>
    </lineage>
</organism>
<evidence type="ECO:0000313" key="4">
    <source>
        <dbReference type="Proteomes" id="UP000660668"/>
    </source>
</evidence>
<dbReference type="AlphaFoldDB" id="A0A930VLJ8"/>